<evidence type="ECO:0000256" key="2">
    <source>
        <dbReference type="ARBA" id="ARBA00023004"/>
    </source>
</evidence>
<dbReference type="Gene3D" id="3.30.70.20">
    <property type="match status" value="1"/>
</dbReference>
<feature type="domain" description="4Fe-4S ferredoxin-type" evidence="4">
    <location>
        <begin position="316"/>
        <end position="347"/>
    </location>
</feature>
<reference evidence="5" key="2">
    <citation type="journal article" date="2021" name="PeerJ">
        <title>Extensive microbial diversity within the chicken gut microbiome revealed by metagenomics and culture.</title>
        <authorList>
            <person name="Gilroy R."/>
            <person name="Ravi A."/>
            <person name="Getino M."/>
            <person name="Pursley I."/>
            <person name="Horton D.L."/>
            <person name="Alikhan N.F."/>
            <person name="Baker D."/>
            <person name="Gharbi K."/>
            <person name="Hall N."/>
            <person name="Watson M."/>
            <person name="Adriaenssens E.M."/>
            <person name="Foster-Nyarko E."/>
            <person name="Jarju S."/>
            <person name="Secka A."/>
            <person name="Antonio M."/>
            <person name="Oren A."/>
            <person name="Chaudhuri R.R."/>
            <person name="La Ragione R."/>
            <person name="Hildebrand F."/>
            <person name="Pallen M.J."/>
        </authorList>
    </citation>
    <scope>NUCLEOTIDE SEQUENCE</scope>
    <source>
        <strain evidence="5">ChiBcec2-4451</strain>
    </source>
</reference>
<dbReference type="PROSITE" id="PS00198">
    <property type="entry name" value="4FE4S_FER_1"/>
    <property type="match status" value="1"/>
</dbReference>
<protein>
    <submittedName>
        <fullName evidence="5">DUF362 domain-containing protein</fullName>
    </submittedName>
</protein>
<dbReference type="GO" id="GO:0051536">
    <property type="term" value="F:iron-sulfur cluster binding"/>
    <property type="evidence" value="ECO:0007669"/>
    <property type="project" value="UniProtKB-KW"/>
</dbReference>
<evidence type="ECO:0000313" key="6">
    <source>
        <dbReference type="Proteomes" id="UP000886723"/>
    </source>
</evidence>
<proteinExistence type="predicted"/>
<reference evidence="5" key="1">
    <citation type="submission" date="2020-10" db="EMBL/GenBank/DDBJ databases">
        <authorList>
            <person name="Gilroy R."/>
        </authorList>
    </citation>
    <scope>NUCLEOTIDE SEQUENCE</scope>
    <source>
        <strain evidence="5">ChiBcec2-4451</strain>
    </source>
</reference>
<dbReference type="InterPro" id="IPR017900">
    <property type="entry name" value="4Fe4S_Fe_S_CS"/>
</dbReference>
<accession>A0A9D1NX76</accession>
<evidence type="ECO:0000259" key="4">
    <source>
        <dbReference type="PROSITE" id="PS51379"/>
    </source>
</evidence>
<organism evidence="5 6">
    <name type="scientific">Candidatus Pullilachnospira stercoravium</name>
    <dbReference type="NCBI Taxonomy" id="2840913"/>
    <lineage>
        <taxon>Bacteria</taxon>
        <taxon>Bacillati</taxon>
        <taxon>Bacillota</taxon>
        <taxon>Clostridia</taxon>
        <taxon>Lachnospirales</taxon>
        <taxon>Lachnospiraceae</taxon>
        <taxon>Lachnospiraceae incertae sedis</taxon>
        <taxon>Candidatus Pullilachnospira</taxon>
    </lineage>
</organism>
<dbReference type="InterPro" id="IPR017896">
    <property type="entry name" value="4Fe4S_Fe-S-bd"/>
</dbReference>
<keyword evidence="2" id="KW-0408">Iron</keyword>
<gene>
    <name evidence="5" type="ORF">IAA63_12815</name>
</gene>
<name>A0A9D1NX76_9FIRM</name>
<feature type="domain" description="4Fe-4S ferredoxin-type" evidence="4">
    <location>
        <begin position="350"/>
        <end position="377"/>
    </location>
</feature>
<dbReference type="SUPFAM" id="SSF54862">
    <property type="entry name" value="4Fe-4S ferredoxins"/>
    <property type="match status" value="1"/>
</dbReference>
<evidence type="ECO:0000256" key="3">
    <source>
        <dbReference type="ARBA" id="ARBA00023014"/>
    </source>
</evidence>
<dbReference type="PROSITE" id="PS51379">
    <property type="entry name" value="4FE4S_FER_2"/>
    <property type="match status" value="2"/>
</dbReference>
<dbReference type="AlphaFoldDB" id="A0A9D1NX76"/>
<sequence length="377" mass="41840">MGSEVAVLYCDTYEEEAVYQKLRRGLELLGGLERFVSPREKILLKPNLVRRAENDRAVVTHPAVAGAMARLLREAGCGQIWCGDSCGIGSAVKAMEGAGMDRVLKNYGVELKEFNEAVEVSFPEGKMAGEFLLARPVTEADALINLCKMKTHALERITGGVKNLYGCVSGLNKAKGHTKYSNADSFARMLVDLNRLVQPRLCVMDGIMAMEGNGPTSGDPIPMNLLLMSADPVALDTVFARLVHLDPRLVPTIVHGDAMGLGCGREEEIRLLGEEGPLSMDEVVRRWGNPDFHVDRSRRRSNMWSRVNSFLKCFQKKPYIVEKDCKRCGVCVSSCPVEGKALRFQDGKEHPPVYDYRKCIRCFCCQEMCPYGAIRVK</sequence>
<dbReference type="GO" id="GO:0046872">
    <property type="term" value="F:metal ion binding"/>
    <property type="evidence" value="ECO:0007669"/>
    <property type="project" value="UniProtKB-KW"/>
</dbReference>
<comment type="caution">
    <text evidence="5">The sequence shown here is derived from an EMBL/GenBank/DDBJ whole genome shotgun (WGS) entry which is preliminary data.</text>
</comment>
<evidence type="ECO:0000256" key="1">
    <source>
        <dbReference type="ARBA" id="ARBA00022723"/>
    </source>
</evidence>
<evidence type="ECO:0000313" key="5">
    <source>
        <dbReference type="EMBL" id="HIV14001.1"/>
    </source>
</evidence>
<dbReference type="Pfam" id="PF13237">
    <property type="entry name" value="Fer4_10"/>
    <property type="match status" value="1"/>
</dbReference>
<dbReference type="InterPro" id="IPR007160">
    <property type="entry name" value="DUF362"/>
</dbReference>
<dbReference type="Pfam" id="PF04015">
    <property type="entry name" value="DUF362"/>
    <property type="match status" value="1"/>
</dbReference>
<dbReference type="Proteomes" id="UP000886723">
    <property type="component" value="Unassembled WGS sequence"/>
</dbReference>
<keyword evidence="1" id="KW-0479">Metal-binding</keyword>
<dbReference type="EMBL" id="DVON01000274">
    <property type="protein sequence ID" value="HIV14001.1"/>
    <property type="molecule type" value="Genomic_DNA"/>
</dbReference>
<keyword evidence="3" id="KW-0411">Iron-sulfur</keyword>